<dbReference type="SMART" id="SM00354">
    <property type="entry name" value="HTH_LACI"/>
    <property type="match status" value="1"/>
</dbReference>
<dbReference type="InterPro" id="IPR046335">
    <property type="entry name" value="LacI/GalR-like_sensor"/>
</dbReference>
<sequence length="339" mass="37756">MSITIYDIAKQAEVSIATVSRVFNDSGHVTAATRKRVLDVANQLGYHPRALAQSLARKKSKIITVIVPVISNYFFMEVLAGMQDKIAEYDYDLQIFNVKVAEDLLDQADHIIKRGWGEGYMAISVHLDDSSWEKLEKYDVPVVLLDEYYPGFSTISVDSIEGAYIATSHLLQQGYRSVGMICAKPDSKPVIDRVLGYRHAMQDSGIMVDPEMIVTGEDMERDGFTESNGYQAMTNLIRSDTPPEACFCASDIQALGAIKAMKDNNMRIPIIGFDDLEFSEYVGLSTMRQPMYDMGSLAIEKMVRQLEKTDTEPTHTIFTPDLVLRASSPDFAGISEESG</sequence>
<dbReference type="InterPro" id="IPR028082">
    <property type="entry name" value="Peripla_BP_I"/>
</dbReference>
<dbReference type="CDD" id="cd06267">
    <property type="entry name" value="PBP1_LacI_sugar_binding-like"/>
    <property type="match status" value="1"/>
</dbReference>
<dbReference type="PANTHER" id="PTHR30146:SF109">
    <property type="entry name" value="HTH-TYPE TRANSCRIPTIONAL REGULATOR GALS"/>
    <property type="match status" value="1"/>
</dbReference>
<dbReference type="Pfam" id="PF00356">
    <property type="entry name" value="LacI"/>
    <property type="match status" value="1"/>
</dbReference>
<name>A0A8J7RQL3_9BACT</name>
<reference evidence="5" key="1">
    <citation type="submission" date="2021-02" db="EMBL/GenBank/DDBJ databases">
        <title>Natronogracilivirga saccharolytica gen. nov. sp. nov. a new anaerobic, haloalkiliphilic carbohydrate-fermenting bacterium from soda lake and proposing of Cyclonatronumiaceae fam. nov. in the phylum Balneolaeota.</title>
        <authorList>
            <person name="Zhilina T.N."/>
            <person name="Sorokin D.Y."/>
            <person name="Zavarzina D.G."/>
            <person name="Toshchakov S.V."/>
            <person name="Kublanov I.V."/>
        </authorList>
    </citation>
    <scope>NUCLEOTIDE SEQUENCE</scope>
    <source>
        <strain evidence="5">Z-1702</strain>
    </source>
</reference>
<evidence type="ECO:0000313" key="6">
    <source>
        <dbReference type="Proteomes" id="UP000673975"/>
    </source>
</evidence>
<evidence type="ECO:0000256" key="3">
    <source>
        <dbReference type="ARBA" id="ARBA00023163"/>
    </source>
</evidence>
<dbReference type="PRINTS" id="PR00036">
    <property type="entry name" value="HTHLACI"/>
</dbReference>
<comment type="caution">
    <text evidence="5">The sequence shown here is derived from an EMBL/GenBank/DDBJ whole genome shotgun (WGS) entry which is preliminary data.</text>
</comment>
<dbReference type="GO" id="GO:0003700">
    <property type="term" value="F:DNA-binding transcription factor activity"/>
    <property type="evidence" value="ECO:0007669"/>
    <property type="project" value="TreeGrafter"/>
</dbReference>
<dbReference type="Pfam" id="PF13377">
    <property type="entry name" value="Peripla_BP_3"/>
    <property type="match status" value="1"/>
</dbReference>
<dbReference type="GO" id="GO:0000976">
    <property type="term" value="F:transcription cis-regulatory region binding"/>
    <property type="evidence" value="ECO:0007669"/>
    <property type="project" value="TreeGrafter"/>
</dbReference>
<dbReference type="CDD" id="cd01392">
    <property type="entry name" value="HTH_LacI"/>
    <property type="match status" value="1"/>
</dbReference>
<dbReference type="InterPro" id="IPR010982">
    <property type="entry name" value="Lambda_DNA-bd_dom_sf"/>
</dbReference>
<gene>
    <name evidence="5" type="ORF">NATSA_00855</name>
</gene>
<keyword evidence="3" id="KW-0804">Transcription</keyword>
<dbReference type="InterPro" id="IPR000843">
    <property type="entry name" value="HTH_LacI"/>
</dbReference>
<keyword evidence="1" id="KW-0805">Transcription regulation</keyword>
<dbReference type="SUPFAM" id="SSF53822">
    <property type="entry name" value="Periplasmic binding protein-like I"/>
    <property type="match status" value="1"/>
</dbReference>
<dbReference type="EMBL" id="JAFIDN010000001">
    <property type="protein sequence ID" value="MBP3191202.1"/>
    <property type="molecule type" value="Genomic_DNA"/>
</dbReference>
<evidence type="ECO:0000256" key="2">
    <source>
        <dbReference type="ARBA" id="ARBA00023125"/>
    </source>
</evidence>
<dbReference type="Proteomes" id="UP000673975">
    <property type="component" value="Unassembled WGS sequence"/>
</dbReference>
<dbReference type="RefSeq" id="WP_210509475.1">
    <property type="nucleotide sequence ID" value="NZ_JAFIDN010000001.1"/>
</dbReference>
<evidence type="ECO:0000313" key="5">
    <source>
        <dbReference type="EMBL" id="MBP3191202.1"/>
    </source>
</evidence>
<keyword evidence="2 5" id="KW-0238">DNA-binding</keyword>
<dbReference type="PROSITE" id="PS50932">
    <property type="entry name" value="HTH_LACI_2"/>
    <property type="match status" value="1"/>
</dbReference>
<organism evidence="5 6">
    <name type="scientific">Natronogracilivirga saccharolytica</name>
    <dbReference type="NCBI Taxonomy" id="2812953"/>
    <lineage>
        <taxon>Bacteria</taxon>
        <taxon>Pseudomonadati</taxon>
        <taxon>Balneolota</taxon>
        <taxon>Balneolia</taxon>
        <taxon>Balneolales</taxon>
        <taxon>Cyclonatronaceae</taxon>
        <taxon>Natronogracilivirga</taxon>
    </lineage>
</organism>
<accession>A0A8J7RQL3</accession>
<evidence type="ECO:0000256" key="1">
    <source>
        <dbReference type="ARBA" id="ARBA00023015"/>
    </source>
</evidence>
<dbReference type="SUPFAM" id="SSF47413">
    <property type="entry name" value="lambda repressor-like DNA-binding domains"/>
    <property type="match status" value="1"/>
</dbReference>
<dbReference type="PANTHER" id="PTHR30146">
    <property type="entry name" value="LACI-RELATED TRANSCRIPTIONAL REPRESSOR"/>
    <property type="match status" value="1"/>
</dbReference>
<evidence type="ECO:0000259" key="4">
    <source>
        <dbReference type="PROSITE" id="PS50932"/>
    </source>
</evidence>
<dbReference type="Gene3D" id="3.40.50.2300">
    <property type="match status" value="2"/>
</dbReference>
<keyword evidence="6" id="KW-1185">Reference proteome</keyword>
<proteinExistence type="predicted"/>
<feature type="domain" description="HTH lacI-type" evidence="4">
    <location>
        <begin position="3"/>
        <end position="57"/>
    </location>
</feature>
<dbReference type="Gene3D" id="1.10.260.40">
    <property type="entry name" value="lambda repressor-like DNA-binding domains"/>
    <property type="match status" value="1"/>
</dbReference>
<protein>
    <submittedName>
        <fullName evidence="5">LacI family DNA-binding transcriptional regulator</fullName>
    </submittedName>
</protein>
<dbReference type="AlphaFoldDB" id="A0A8J7RQL3"/>